<feature type="transmembrane region" description="Helical" evidence="1">
    <location>
        <begin position="588"/>
        <end position="607"/>
    </location>
</feature>
<evidence type="ECO:0000313" key="2">
    <source>
        <dbReference type="EMBL" id="QHS87265.1"/>
    </source>
</evidence>
<proteinExistence type="predicted"/>
<sequence length="610" mass="64393">MAEYAQDFQTQSQSLMSYIQGQLANVVSWTALPGALNKIVASPTGFVWGFNSNGDVYTCKEPCDGQNWKYIEPPPGRSGMPADIAVDGENVYILYTTTVSSPSLAGKWTFLNGTESGDIVQSGNTWTFTPSNPAAASRFGWTKLTGTFDPGSATTGKQLYNYPGATPMSFTIDSTGKSIVGSNGGTLTRSTAYTGGITDLGCWKDGGDRALAGPPGQYGYTPQTCKEFALSRGTDIFGVQDGGQCFTKKAGDNYQKYGKATGQCPERGAAWLNHVYQAAQEPDAGPVTVNQLSFSMRPVDGGGNWSEPKAVPGTPSATPSINITDQFIFVGSQGCSKPCTTGSWVPISQPNGSQGIVAASAGNTYAMGGQSIYQSSANGQGGWKEQAGLSGVIPLAVEGDNKFILGISQSSQRPVRCSSPYTDDDSCKIDSTIAYKPMPGVHTMSLNPRSYQTYVAAASSGSSGNLYQRVDPGSIDHSAALDQTNQYINKMDSDVNALGSATSSQYAQIEVGKVKKAANDVIKKITDISEERQSTAQERENIARQIQTFGGPESQWKIHVLQTVAITVAVVLLLYVGGGFVLPPIINMSIAVVGMIIGIGIAISFAVNKQ</sequence>
<evidence type="ECO:0000256" key="1">
    <source>
        <dbReference type="SAM" id="Phobius"/>
    </source>
</evidence>
<keyword evidence="1" id="KW-0472">Membrane</keyword>
<feature type="transmembrane region" description="Helical" evidence="1">
    <location>
        <begin position="560"/>
        <end position="582"/>
    </location>
</feature>
<keyword evidence="1" id="KW-1133">Transmembrane helix</keyword>
<keyword evidence="1" id="KW-0812">Transmembrane</keyword>
<dbReference type="EMBL" id="MN739079">
    <property type="protein sequence ID" value="QHS87265.1"/>
    <property type="molecule type" value="Genomic_DNA"/>
</dbReference>
<organism evidence="2">
    <name type="scientific">viral metagenome</name>
    <dbReference type="NCBI Taxonomy" id="1070528"/>
    <lineage>
        <taxon>unclassified sequences</taxon>
        <taxon>metagenomes</taxon>
        <taxon>organismal metagenomes</taxon>
    </lineage>
</organism>
<dbReference type="AlphaFoldDB" id="A0A6C0B4W5"/>
<reference evidence="2" key="1">
    <citation type="journal article" date="2020" name="Nature">
        <title>Giant virus diversity and host interactions through global metagenomics.</title>
        <authorList>
            <person name="Schulz F."/>
            <person name="Roux S."/>
            <person name="Paez-Espino D."/>
            <person name="Jungbluth S."/>
            <person name="Walsh D.A."/>
            <person name="Denef V.J."/>
            <person name="McMahon K.D."/>
            <person name="Konstantinidis K.T."/>
            <person name="Eloe-Fadrosh E.A."/>
            <person name="Kyrpides N.C."/>
            <person name="Woyke T."/>
        </authorList>
    </citation>
    <scope>NUCLEOTIDE SEQUENCE</scope>
    <source>
        <strain evidence="2">GVMAG-M-3300009684-20</strain>
    </source>
</reference>
<name>A0A6C0B4W5_9ZZZZ</name>
<accession>A0A6C0B4W5</accession>
<protein>
    <submittedName>
        <fullName evidence="2">Uncharacterized protein</fullName>
    </submittedName>
</protein>